<evidence type="ECO:0000256" key="10">
    <source>
        <dbReference type="ARBA" id="ARBA00022898"/>
    </source>
</evidence>
<evidence type="ECO:0000256" key="7">
    <source>
        <dbReference type="ARBA" id="ARBA00022563"/>
    </source>
</evidence>
<comment type="pathway">
    <text evidence="12">One-carbon metabolism; tetrahydrofolate interconversion.</text>
</comment>
<dbReference type="PANTHER" id="PTHR11680:SF35">
    <property type="entry name" value="SERINE HYDROXYMETHYLTRANSFERASE 1"/>
    <property type="match status" value="1"/>
</dbReference>
<keyword evidence="8 12" id="KW-0028">Amino-acid biosynthesis</keyword>
<dbReference type="FunFam" id="3.90.1150.10:FF:000003">
    <property type="entry name" value="Serine hydroxymethyltransferase"/>
    <property type="match status" value="1"/>
</dbReference>
<evidence type="ECO:0000256" key="5">
    <source>
        <dbReference type="ARBA" id="ARBA00011738"/>
    </source>
</evidence>
<evidence type="ECO:0000256" key="3">
    <source>
        <dbReference type="ARBA" id="ARBA00004496"/>
    </source>
</evidence>
<evidence type="ECO:0000256" key="11">
    <source>
        <dbReference type="ARBA" id="ARBA00054606"/>
    </source>
</evidence>
<organism evidence="15 16">
    <name type="scientific">Caldicellulosiruptor changbaiensis</name>
    <dbReference type="NCBI Taxonomy" id="1222016"/>
    <lineage>
        <taxon>Bacteria</taxon>
        <taxon>Bacillati</taxon>
        <taxon>Bacillota</taxon>
        <taxon>Bacillota incertae sedis</taxon>
        <taxon>Caldicellulosiruptorales</taxon>
        <taxon>Caldicellulosiruptoraceae</taxon>
        <taxon>Caldicellulosiruptor</taxon>
    </lineage>
</organism>
<dbReference type="InterPro" id="IPR049943">
    <property type="entry name" value="Ser_HO-MeTrfase-like"/>
</dbReference>
<evidence type="ECO:0000256" key="6">
    <source>
        <dbReference type="ARBA" id="ARBA00022490"/>
    </source>
</evidence>
<evidence type="ECO:0000256" key="4">
    <source>
        <dbReference type="ARBA" id="ARBA00006376"/>
    </source>
</evidence>
<evidence type="ECO:0000313" key="15">
    <source>
        <dbReference type="EMBL" id="AZT90197.1"/>
    </source>
</evidence>
<dbReference type="NCBIfam" id="NF000586">
    <property type="entry name" value="PRK00011.1"/>
    <property type="match status" value="1"/>
</dbReference>
<comment type="function">
    <text evidence="11">Catalyzes the reversible interconversion of serine and glycine with tetrahydrofolate (THF) serving as the one-carbon carrier. This reaction serves as the major source of one-carbon groups required for the biosynthesis of purines, thymidylate, methionine, and other important biomolecules. Also exhibits THF-independent aldolase activity toward beta-hydroxyamino acids, producing glycine and aldehydes, via a retro-aldol mechanism. Thus, is able to catalyze the cleavage of L-allo-threonine.</text>
</comment>
<dbReference type="EMBL" id="CP034791">
    <property type="protein sequence ID" value="AZT90197.1"/>
    <property type="molecule type" value="Genomic_DNA"/>
</dbReference>
<feature type="modified residue" description="N6-(pyridoxal phosphate)lysine" evidence="12 13">
    <location>
        <position position="229"/>
    </location>
</feature>
<evidence type="ECO:0000313" key="16">
    <source>
        <dbReference type="Proteomes" id="UP000282930"/>
    </source>
</evidence>
<protein>
    <recommendedName>
        <fullName evidence="12">Serine hydroxymethyltransferase</fullName>
        <shortName evidence="12">SHMT</shortName>
        <shortName evidence="12">Serine methylase</shortName>
        <ecNumber evidence="12">2.1.2.1</ecNumber>
    </recommendedName>
</protein>
<dbReference type="UniPathway" id="UPA00193"/>
<evidence type="ECO:0000259" key="14">
    <source>
        <dbReference type="Pfam" id="PF00464"/>
    </source>
</evidence>
<evidence type="ECO:0000256" key="9">
    <source>
        <dbReference type="ARBA" id="ARBA00022679"/>
    </source>
</evidence>
<dbReference type="PANTHER" id="PTHR11680">
    <property type="entry name" value="SERINE HYDROXYMETHYLTRANSFERASE"/>
    <property type="match status" value="1"/>
</dbReference>
<dbReference type="RefSeq" id="WP_127351689.1">
    <property type="nucleotide sequence ID" value="NZ_CP034791.1"/>
</dbReference>
<dbReference type="AlphaFoldDB" id="A0A3T0D566"/>
<dbReference type="InterPro" id="IPR015424">
    <property type="entry name" value="PyrdxlP-dep_Trfase"/>
</dbReference>
<keyword evidence="9 12" id="KW-0808">Transferase</keyword>
<feature type="binding site" evidence="12">
    <location>
        <position position="243"/>
    </location>
    <ligand>
        <name>(6S)-5,6,7,8-tetrahydrofolate</name>
        <dbReference type="ChEBI" id="CHEBI:57453"/>
    </ligand>
</feature>
<dbReference type="Proteomes" id="UP000282930">
    <property type="component" value="Chromosome"/>
</dbReference>
<dbReference type="InterPro" id="IPR019798">
    <property type="entry name" value="Ser_HO-MeTrfase_PLP_BS"/>
</dbReference>
<comment type="subunit">
    <text evidence="5 12">Homodimer.</text>
</comment>
<comment type="subcellular location">
    <subcellularLocation>
        <location evidence="3 12">Cytoplasm</location>
    </subcellularLocation>
</comment>
<comment type="cofactor">
    <cofactor evidence="2 12 13">
        <name>pyridoxal 5'-phosphate</name>
        <dbReference type="ChEBI" id="CHEBI:597326"/>
    </cofactor>
</comment>
<dbReference type="Gene3D" id="3.40.640.10">
    <property type="entry name" value="Type I PLP-dependent aspartate aminotransferase-like (Major domain)"/>
    <property type="match status" value="1"/>
</dbReference>
<gene>
    <name evidence="12" type="primary">glyA</name>
    <name evidence="15" type="ORF">ELD05_05845</name>
</gene>
<dbReference type="KEGG" id="ccha:ELD05_05845"/>
<dbReference type="FunFam" id="3.40.640.10:FF:000001">
    <property type="entry name" value="Serine hydroxymethyltransferase"/>
    <property type="match status" value="1"/>
</dbReference>
<dbReference type="GO" id="GO:0008168">
    <property type="term" value="F:methyltransferase activity"/>
    <property type="evidence" value="ECO:0007669"/>
    <property type="project" value="UniProtKB-KW"/>
</dbReference>
<evidence type="ECO:0000256" key="2">
    <source>
        <dbReference type="ARBA" id="ARBA00001933"/>
    </source>
</evidence>
<keyword evidence="10 12" id="KW-0663">Pyridoxal phosphate</keyword>
<dbReference type="GO" id="GO:0030170">
    <property type="term" value="F:pyridoxal phosphate binding"/>
    <property type="evidence" value="ECO:0007669"/>
    <property type="project" value="UniProtKB-UniRule"/>
</dbReference>
<comment type="caution">
    <text evidence="12">Lacks conserved residue(s) required for the propagation of feature annotation.</text>
</comment>
<comment type="similarity">
    <text evidence="4 12">Belongs to the SHMT family.</text>
</comment>
<feature type="binding site" evidence="12">
    <location>
        <position position="120"/>
    </location>
    <ligand>
        <name>(6S)-5,6,7,8-tetrahydrofolate</name>
        <dbReference type="ChEBI" id="CHEBI:57453"/>
    </ligand>
</feature>
<evidence type="ECO:0000256" key="8">
    <source>
        <dbReference type="ARBA" id="ARBA00022605"/>
    </source>
</evidence>
<sequence>MYFYNLVKDTDPEIAEAIKNELKRQQNKIELIASENFVSIAVMAAMGSPLTNKYAEGYPNKRYYGGCEYIDVIESIAIERAKKLFGAEHANVQPHSGAQANMAVYFAVLNPGDTILGMNLSHGGHLTHGSPVNFSGKLYNIVSYGVDPETETIDYDEVLRIAKEHRPKLILAGASAYPRVIDFKKFREIADEVGAYLMVDMAHIAGLVAAGLHPSPVEYADFVTTTTHKTLRGPRGGLILCKEKYAKLIDKSIFPGIQGGPLEHVIAAKAVALKEAMTEEFKNYQIQILKNAKALSSRLMERGFRLVSGGTDNHLMLVDLRNKGITGKDAEKRLDSLNITCNKNAIPFDTQSPMVTSGIRLGTPAVTTRGFKEEDMIEVADIIHDALVNSDTDDNILQRVKALCEKYPLYSEFKE</sequence>
<reference evidence="15 16" key="1">
    <citation type="submission" date="2018-12" db="EMBL/GenBank/DDBJ databases">
        <title>Genome sequence from the cellulolytic species, Caldicellulosiruptor changbaiensis.</title>
        <authorList>
            <person name="Blumer-Schuette S.E."/>
            <person name="Mendoza C."/>
        </authorList>
    </citation>
    <scope>NUCLEOTIDE SEQUENCE [LARGE SCALE GENOMIC DNA]</scope>
    <source>
        <strain evidence="15 16">CBS-Z</strain>
    </source>
</reference>
<dbReference type="PROSITE" id="PS00096">
    <property type="entry name" value="SHMT"/>
    <property type="match status" value="1"/>
</dbReference>
<dbReference type="GO" id="GO:0032259">
    <property type="term" value="P:methylation"/>
    <property type="evidence" value="ECO:0007669"/>
    <property type="project" value="UniProtKB-KW"/>
</dbReference>
<feature type="domain" description="Serine hydroxymethyltransferase-like" evidence="14">
    <location>
        <begin position="8"/>
        <end position="383"/>
    </location>
</feature>
<dbReference type="PIRSF" id="PIRSF000412">
    <property type="entry name" value="SHMT"/>
    <property type="match status" value="1"/>
</dbReference>
<dbReference type="SUPFAM" id="SSF53383">
    <property type="entry name" value="PLP-dependent transferases"/>
    <property type="match status" value="1"/>
</dbReference>
<dbReference type="UniPathway" id="UPA00288">
    <property type="reaction ID" value="UER01023"/>
</dbReference>
<dbReference type="HAMAP" id="MF_00051">
    <property type="entry name" value="SHMT"/>
    <property type="match status" value="1"/>
</dbReference>
<feature type="site" description="Plays an important role in substrate specificity" evidence="12">
    <location>
        <position position="228"/>
    </location>
</feature>
<dbReference type="InterPro" id="IPR039429">
    <property type="entry name" value="SHMT-like_dom"/>
</dbReference>
<keyword evidence="16" id="KW-1185">Reference proteome</keyword>
<dbReference type="Gene3D" id="3.90.1150.10">
    <property type="entry name" value="Aspartate Aminotransferase, domain 1"/>
    <property type="match status" value="1"/>
</dbReference>
<comment type="pathway">
    <text evidence="12">Amino-acid biosynthesis; glycine biosynthesis; glycine from L-serine: step 1/1.</text>
</comment>
<dbReference type="InterPro" id="IPR001085">
    <property type="entry name" value="Ser_HO-MeTrfase"/>
</dbReference>
<keyword evidence="7 12" id="KW-0554">One-carbon metabolism</keyword>
<dbReference type="GO" id="GO:0019264">
    <property type="term" value="P:glycine biosynthetic process from serine"/>
    <property type="evidence" value="ECO:0007669"/>
    <property type="project" value="UniProtKB-UniRule"/>
</dbReference>
<dbReference type="GO" id="GO:0004372">
    <property type="term" value="F:glycine hydroxymethyltransferase activity"/>
    <property type="evidence" value="ECO:0007669"/>
    <property type="project" value="UniProtKB-UniRule"/>
</dbReference>
<name>A0A3T0D566_9FIRM</name>
<evidence type="ECO:0000256" key="1">
    <source>
        <dbReference type="ARBA" id="ARBA00001528"/>
    </source>
</evidence>
<feature type="binding site" evidence="12">
    <location>
        <begin position="124"/>
        <end position="126"/>
    </location>
    <ligand>
        <name>(6S)-5,6,7,8-tetrahydrofolate</name>
        <dbReference type="ChEBI" id="CHEBI:57453"/>
    </ligand>
</feature>
<dbReference type="InterPro" id="IPR015422">
    <property type="entry name" value="PyrdxlP-dep_Trfase_small"/>
</dbReference>
<proteinExistence type="inferred from homology"/>
<dbReference type="InterPro" id="IPR015421">
    <property type="entry name" value="PyrdxlP-dep_Trfase_major"/>
</dbReference>
<dbReference type="CDD" id="cd00378">
    <property type="entry name" value="SHMT"/>
    <property type="match status" value="1"/>
</dbReference>
<dbReference type="Pfam" id="PF00464">
    <property type="entry name" value="SHMT"/>
    <property type="match status" value="1"/>
</dbReference>
<keyword evidence="15" id="KW-0489">Methyltransferase</keyword>
<evidence type="ECO:0000256" key="12">
    <source>
        <dbReference type="HAMAP-Rule" id="MF_00051"/>
    </source>
</evidence>
<evidence type="ECO:0000256" key="13">
    <source>
        <dbReference type="PIRSR" id="PIRSR000412-50"/>
    </source>
</evidence>
<dbReference type="EC" id="2.1.2.1" evidence="12"/>
<dbReference type="GO" id="GO:0005829">
    <property type="term" value="C:cytosol"/>
    <property type="evidence" value="ECO:0007669"/>
    <property type="project" value="TreeGrafter"/>
</dbReference>
<accession>A0A3T0D566</accession>
<dbReference type="GO" id="GO:0035999">
    <property type="term" value="P:tetrahydrofolate interconversion"/>
    <property type="evidence" value="ECO:0007669"/>
    <property type="project" value="UniProtKB-UniRule"/>
</dbReference>
<comment type="catalytic activity">
    <reaction evidence="1 12">
        <text>(6R)-5,10-methylene-5,6,7,8-tetrahydrofolate + glycine + H2O = (6S)-5,6,7,8-tetrahydrofolate + L-serine</text>
        <dbReference type="Rhea" id="RHEA:15481"/>
        <dbReference type="ChEBI" id="CHEBI:15377"/>
        <dbReference type="ChEBI" id="CHEBI:15636"/>
        <dbReference type="ChEBI" id="CHEBI:33384"/>
        <dbReference type="ChEBI" id="CHEBI:57305"/>
        <dbReference type="ChEBI" id="CHEBI:57453"/>
        <dbReference type="EC" id="2.1.2.1"/>
    </reaction>
</comment>
<keyword evidence="6 12" id="KW-0963">Cytoplasm</keyword>